<comment type="caution">
    <text evidence="4">The sequence shown here is derived from an EMBL/GenBank/DDBJ whole genome shotgun (WGS) entry which is preliminary data.</text>
</comment>
<accession>A0ABR2D0R1</accession>
<evidence type="ECO:0000313" key="4">
    <source>
        <dbReference type="EMBL" id="KAK8527320.1"/>
    </source>
</evidence>
<name>A0ABR2D0R1_9ROSI</name>
<dbReference type="PANTHER" id="PTHR32444">
    <property type="entry name" value="BULB-TYPE LECTIN DOMAIN-CONTAINING PROTEIN"/>
    <property type="match status" value="1"/>
</dbReference>
<evidence type="ECO:0000256" key="2">
    <source>
        <dbReference type="ARBA" id="ARBA00023157"/>
    </source>
</evidence>
<dbReference type="EMBL" id="JBBPBM010000038">
    <property type="protein sequence ID" value="KAK8527320.1"/>
    <property type="molecule type" value="Genomic_DNA"/>
</dbReference>
<reference evidence="4 5" key="1">
    <citation type="journal article" date="2024" name="G3 (Bethesda)">
        <title>Genome assembly of Hibiscus sabdariffa L. provides insights into metabolisms of medicinal natural products.</title>
        <authorList>
            <person name="Kim T."/>
        </authorList>
    </citation>
    <scope>NUCLEOTIDE SEQUENCE [LARGE SCALE GENOMIC DNA]</scope>
    <source>
        <strain evidence="4">TK-2024</strain>
        <tissue evidence="4">Old leaves</tissue>
    </source>
</reference>
<evidence type="ECO:0000313" key="5">
    <source>
        <dbReference type="Proteomes" id="UP001472677"/>
    </source>
</evidence>
<keyword evidence="2" id="KW-1015">Disulfide bond</keyword>
<dbReference type="PANTHER" id="PTHR32444:SF234">
    <property type="entry name" value="RECEPTOR-LIKE SERINE_THREONINE-PROTEIN KINASE"/>
    <property type="match status" value="1"/>
</dbReference>
<dbReference type="Pfam" id="PF00954">
    <property type="entry name" value="S_locus_glycop"/>
    <property type="match status" value="1"/>
</dbReference>
<keyword evidence="1" id="KW-0732">Signal</keyword>
<keyword evidence="5" id="KW-1185">Reference proteome</keyword>
<dbReference type="InterPro" id="IPR000858">
    <property type="entry name" value="S_locus_glycoprot_dom"/>
</dbReference>
<dbReference type="Proteomes" id="UP001472677">
    <property type="component" value="Unassembled WGS sequence"/>
</dbReference>
<organism evidence="4 5">
    <name type="scientific">Hibiscus sabdariffa</name>
    <name type="common">roselle</name>
    <dbReference type="NCBI Taxonomy" id="183260"/>
    <lineage>
        <taxon>Eukaryota</taxon>
        <taxon>Viridiplantae</taxon>
        <taxon>Streptophyta</taxon>
        <taxon>Embryophyta</taxon>
        <taxon>Tracheophyta</taxon>
        <taxon>Spermatophyta</taxon>
        <taxon>Magnoliopsida</taxon>
        <taxon>eudicotyledons</taxon>
        <taxon>Gunneridae</taxon>
        <taxon>Pentapetalae</taxon>
        <taxon>rosids</taxon>
        <taxon>malvids</taxon>
        <taxon>Malvales</taxon>
        <taxon>Malvaceae</taxon>
        <taxon>Malvoideae</taxon>
        <taxon>Hibiscus</taxon>
    </lineage>
</organism>
<feature type="domain" description="S-locus glycoprotein" evidence="3">
    <location>
        <begin position="55"/>
        <end position="115"/>
    </location>
</feature>
<evidence type="ECO:0000256" key="1">
    <source>
        <dbReference type="ARBA" id="ARBA00022729"/>
    </source>
</evidence>
<protein>
    <recommendedName>
        <fullName evidence="3">S-locus glycoprotein domain-containing protein</fullName>
    </recommendedName>
</protein>
<proteinExistence type="predicted"/>
<sequence>MLPGMKIGIDLRTGLQRRLSAWKNWDDPSPGDLTYGVELEGSPEMVVRIGSAKLFRSGLWNGNGFSGSQDYMSNPIYDHDFVWNENEAYYIFFLKNKSVMSTIVLNQTQSLSKRVQNDLVQKMELIARFRRVFTGAIELNVGLVLEELFLHSYTNLDVTRGGSGCAMWFGD</sequence>
<gene>
    <name evidence="4" type="ORF">V6N12_054538</name>
</gene>
<evidence type="ECO:0000259" key="3">
    <source>
        <dbReference type="Pfam" id="PF00954"/>
    </source>
</evidence>